<keyword evidence="13" id="KW-1185">Reference proteome</keyword>
<evidence type="ECO:0000313" key="13">
    <source>
        <dbReference type="Proteomes" id="UP000694844"/>
    </source>
</evidence>
<evidence type="ECO:0000313" key="17">
    <source>
        <dbReference type="RefSeq" id="XP_022323374.1"/>
    </source>
</evidence>
<dbReference type="PRINTS" id="PR01232">
    <property type="entry name" value="NAHCO3TRSPRT"/>
</dbReference>
<evidence type="ECO:0000259" key="11">
    <source>
        <dbReference type="Pfam" id="PF00955"/>
    </source>
</evidence>
<dbReference type="GO" id="GO:0008510">
    <property type="term" value="F:sodium:bicarbonate symporter activity"/>
    <property type="evidence" value="ECO:0007669"/>
    <property type="project" value="TreeGrafter"/>
</dbReference>
<feature type="domain" description="Band 3 cytoplasmic" evidence="12">
    <location>
        <begin position="91"/>
        <end position="416"/>
    </location>
</feature>
<evidence type="ECO:0000256" key="5">
    <source>
        <dbReference type="ARBA" id="ARBA00022692"/>
    </source>
</evidence>
<evidence type="ECO:0000256" key="2">
    <source>
        <dbReference type="ARBA" id="ARBA00010993"/>
    </source>
</evidence>
<feature type="region of interest" description="Disordered" evidence="10">
    <location>
        <begin position="1107"/>
        <end position="1154"/>
    </location>
</feature>
<dbReference type="Pfam" id="PF00955">
    <property type="entry name" value="HCO3_cotransp"/>
    <property type="match status" value="1"/>
</dbReference>
<evidence type="ECO:0000313" key="16">
    <source>
        <dbReference type="RefSeq" id="XP_022323373.1"/>
    </source>
</evidence>
<feature type="transmembrane region" description="Helical" evidence="9">
    <location>
        <begin position="746"/>
        <end position="765"/>
    </location>
</feature>
<dbReference type="FunFam" id="1.10.287.570:FF:000001">
    <property type="entry name" value="Anion exchange protein"/>
    <property type="match status" value="1"/>
</dbReference>
<keyword evidence="4" id="KW-1003">Cell membrane</keyword>
<feature type="transmembrane region" description="Helical" evidence="9">
    <location>
        <begin position="708"/>
        <end position="726"/>
    </location>
</feature>
<evidence type="ECO:0000256" key="3">
    <source>
        <dbReference type="ARBA" id="ARBA00022448"/>
    </source>
</evidence>
<evidence type="ECO:0000256" key="6">
    <source>
        <dbReference type="ARBA" id="ARBA00022989"/>
    </source>
</evidence>
<organism evidence="13 14">
    <name type="scientific">Crassostrea virginica</name>
    <name type="common">Eastern oyster</name>
    <dbReference type="NCBI Taxonomy" id="6565"/>
    <lineage>
        <taxon>Eukaryota</taxon>
        <taxon>Metazoa</taxon>
        <taxon>Spiralia</taxon>
        <taxon>Lophotrochozoa</taxon>
        <taxon>Mollusca</taxon>
        <taxon>Bivalvia</taxon>
        <taxon>Autobranchia</taxon>
        <taxon>Pteriomorphia</taxon>
        <taxon>Ostreida</taxon>
        <taxon>Ostreoidea</taxon>
        <taxon>Ostreidae</taxon>
        <taxon>Crassostrea</taxon>
    </lineage>
</organism>
<feature type="region of interest" description="Disordered" evidence="10">
    <location>
        <begin position="44"/>
        <end position="70"/>
    </location>
</feature>
<feature type="compositionally biased region" description="Basic and acidic residues" evidence="10">
    <location>
        <begin position="54"/>
        <end position="70"/>
    </location>
</feature>
<keyword evidence="6 9" id="KW-1133">Transmembrane helix</keyword>
<dbReference type="RefSeq" id="XP_022323372.1">
    <property type="nucleotide sequence ID" value="XM_022467664.1"/>
</dbReference>
<feature type="transmembrane region" description="Helical" evidence="9">
    <location>
        <begin position="794"/>
        <end position="813"/>
    </location>
</feature>
<dbReference type="Gene3D" id="3.40.930.10">
    <property type="entry name" value="Mannitol-specific EII, Chain A"/>
    <property type="match status" value="1"/>
</dbReference>
<evidence type="ECO:0000256" key="1">
    <source>
        <dbReference type="ARBA" id="ARBA00004554"/>
    </source>
</evidence>
<dbReference type="InterPro" id="IPR011531">
    <property type="entry name" value="HCO3_transpt-like_TM_dom"/>
</dbReference>
<reference evidence="14 15" key="1">
    <citation type="submission" date="2025-04" db="UniProtKB">
        <authorList>
            <consortium name="RefSeq"/>
        </authorList>
    </citation>
    <scope>IDENTIFICATION</scope>
    <source>
        <tissue evidence="14 15">Whole sample</tissue>
    </source>
</reference>
<feature type="transmembrane region" description="Helical" evidence="9">
    <location>
        <begin position="495"/>
        <end position="517"/>
    </location>
</feature>
<feature type="compositionally biased region" description="Basic and acidic residues" evidence="10">
    <location>
        <begin position="1030"/>
        <end position="1045"/>
    </location>
</feature>
<feature type="region of interest" description="Disordered" evidence="10">
    <location>
        <begin position="1"/>
        <end position="29"/>
    </location>
</feature>
<feature type="transmembrane region" description="Helical" evidence="9">
    <location>
        <begin position="920"/>
        <end position="944"/>
    </location>
</feature>
<dbReference type="GO" id="GO:0051453">
    <property type="term" value="P:regulation of intracellular pH"/>
    <property type="evidence" value="ECO:0007669"/>
    <property type="project" value="TreeGrafter"/>
</dbReference>
<dbReference type="SUPFAM" id="SSF55804">
    <property type="entry name" value="Phoshotransferase/anion transport protein"/>
    <property type="match status" value="1"/>
</dbReference>
<dbReference type="InterPro" id="IPR003020">
    <property type="entry name" value="HCO3_transpt_euk"/>
</dbReference>
<comment type="subcellular location">
    <subcellularLocation>
        <location evidence="1">Basolateral cell membrane</location>
        <topology evidence="1">Multi-pass membrane protein</topology>
    </subcellularLocation>
    <subcellularLocation>
        <location evidence="9">Membrane</location>
        <topology evidence="9">Multi-pass membrane protein</topology>
    </subcellularLocation>
</comment>
<dbReference type="OrthoDB" id="1735926at2759"/>
<dbReference type="GO" id="GO:0005452">
    <property type="term" value="F:solute:inorganic anion antiporter activity"/>
    <property type="evidence" value="ECO:0007669"/>
    <property type="project" value="InterPro"/>
</dbReference>
<dbReference type="PRINTS" id="PR01231">
    <property type="entry name" value="HCO3TRNSPORT"/>
</dbReference>
<accession>A0A8B8D910</accession>
<dbReference type="GO" id="GO:0016323">
    <property type="term" value="C:basolateral plasma membrane"/>
    <property type="evidence" value="ECO:0007669"/>
    <property type="project" value="UniProtKB-SubCell"/>
</dbReference>
<feature type="compositionally biased region" description="Basic and acidic residues" evidence="10">
    <location>
        <begin position="1135"/>
        <end position="1151"/>
    </location>
</feature>
<feature type="compositionally biased region" description="Basic residues" evidence="10">
    <location>
        <begin position="44"/>
        <end position="53"/>
    </location>
</feature>
<dbReference type="InterPro" id="IPR013769">
    <property type="entry name" value="Band3_cytoplasmic_dom"/>
</dbReference>
<feature type="transmembrane region" description="Helical" evidence="9">
    <location>
        <begin position="964"/>
        <end position="983"/>
    </location>
</feature>
<dbReference type="GeneID" id="111124629"/>
<dbReference type="RefSeq" id="XP_022323371.1">
    <property type="nucleotide sequence ID" value="XM_022467663.1"/>
</dbReference>
<feature type="transmembrane region" description="Helical" evidence="9">
    <location>
        <begin position="613"/>
        <end position="633"/>
    </location>
</feature>
<proteinExistence type="inferred from homology"/>
<dbReference type="GO" id="GO:0008509">
    <property type="term" value="F:monoatomic anion transmembrane transporter activity"/>
    <property type="evidence" value="ECO:0007669"/>
    <property type="project" value="InterPro"/>
</dbReference>
<dbReference type="PANTHER" id="PTHR11453:SF36">
    <property type="entry name" value="ANION EXCHANGE PROTEIN"/>
    <property type="match status" value="1"/>
</dbReference>
<gene>
    <name evidence="14 15 16 17" type="primary">LOC111124629</name>
</gene>
<feature type="transmembrane region" description="Helical" evidence="9">
    <location>
        <begin position="529"/>
        <end position="560"/>
    </location>
</feature>
<feature type="domain" description="Bicarbonate transporter-like transmembrane" evidence="11">
    <location>
        <begin position="466"/>
        <end position="1024"/>
    </location>
</feature>
<evidence type="ECO:0000256" key="4">
    <source>
        <dbReference type="ARBA" id="ARBA00022475"/>
    </source>
</evidence>
<feature type="transmembrane region" description="Helical" evidence="9">
    <location>
        <begin position="580"/>
        <end position="601"/>
    </location>
</feature>
<dbReference type="Pfam" id="PF07565">
    <property type="entry name" value="Band_3_cyto"/>
    <property type="match status" value="1"/>
</dbReference>
<dbReference type="NCBIfam" id="TIGR00834">
    <property type="entry name" value="ae"/>
    <property type="match status" value="1"/>
</dbReference>
<dbReference type="InterPro" id="IPR016152">
    <property type="entry name" value="PTrfase/Anion_transptr"/>
</dbReference>
<dbReference type="InterPro" id="IPR003024">
    <property type="entry name" value="Na/HCO3_transpt"/>
</dbReference>
<sequence>MDHDRPLRDLGSSAKLYNPTESDIKDHRSHSSVLIGLHIPKERHRHKRRKHHRITGDKTRGGQDNKDEVTHPAHRVQFLLGEEEDEEHKSHDLFCEMEELFYNGDQIEWKESARWIKFEEDVEEGGERWSKPHVATLSLHSLFELRCNILNGTVMLDVEAFDQPSLFELVVDKAIAAKQLEEPLKDKVLEILLLRHRHQNQKKIAENGGGKLLLQSIRSFADIGKQGSVPKSIGNLGDERDSSIKSRMLSAKSSPNFLHTHHISSTEPGESKLEPHTTYTGSLSANASSVDLVREKSVKNLHFMKKIPIGAEAANILVGEVDFLTYPMVALVRLLHSFIMPDLTEVPVPTKFVFILLGPMGNQSKYHEIGRAIAVLLSDEVFHDVAYHAKNRDDLLAGIDEFLDQVTVLPPGEWDPSIRIEPPKQIPSQVSRKNFKGTPPLPNGKMVEFEMEEPGHHDPSLTRTGRLCGGLIDDIRRKIPWYLSDFKDCLHVQCFASFVFLYFASLTPIITFGTFLADETQNSMGALESIFAAALCGVIYALTAAQPLAILGFTGPVLVFEKILYDLCSENDWNYLEFRFWIGMWIAAILYFIVLFDLSALVQYVTRFTEEGFALLISLIFVVEAFEKLFHVLKSHPIHFTDLPPVEQCSGYCSSPYANNTNHTLYNASVWTENYTDVWSNKSIRECFIEGGNWTTNSVEDHQREPEVFFMSVILFCGTFFIAMALKEMKTKPFFPSQVKQFLSDFCVILAIIIMVVFDIIFNVHTPKLKVPSEFRPTDTNRPWIVDPVEHNPWWLAFAAIIPALLATILLFMDQQITLVIINRKENKLLKGHGYHLDLFLVATLVVVCSILGLPWYVTETVLSITHVMSLKRESECSAPGESPKFLGVWEQRGTGIAISVMIGASVLLTNVLKHIPMPVLYGVFLYMGVSSLQGMQIVNRILIWFMPQKYQPDYMYLRHVPTWRVHLFTAIQVLCLIVLWVIKSIKKTSITFPIMVLGMCFVRKGMDKLFTQEELKWLDDIMPEVHKRAKEDALKQKDKEETHHGSQVLDSSGTVQVPLISGNIINIPVERITVTTQPEINISEEMSKTMLWKTIVANESSNSLTNLEAAEKKKKQKSRKSSKKKMSPLALSSDEDKASLMKDTNHKDHSPLFYIAENETDNLLKSEHADSANTQV</sequence>
<keyword evidence="8 9" id="KW-0472">Membrane</keyword>
<dbReference type="RefSeq" id="XP_022323374.1">
    <property type="nucleotide sequence ID" value="XM_022467666.1"/>
</dbReference>
<keyword evidence="3 9" id="KW-0813">Transport</keyword>
<evidence type="ECO:0000256" key="8">
    <source>
        <dbReference type="ARBA" id="ARBA00023136"/>
    </source>
</evidence>
<dbReference type="KEGG" id="cvn:111124629"/>
<name>A0A8B8D910_CRAVI</name>
<dbReference type="PANTHER" id="PTHR11453">
    <property type="entry name" value="ANION EXCHANGE PROTEIN"/>
    <property type="match status" value="1"/>
</dbReference>
<dbReference type="AlphaFoldDB" id="A0A8B8D910"/>
<feature type="compositionally biased region" description="Basic residues" evidence="10">
    <location>
        <begin position="1113"/>
        <end position="1127"/>
    </location>
</feature>
<keyword evidence="7 9" id="KW-0406">Ion transport</keyword>
<dbReference type="Gene3D" id="1.10.287.570">
    <property type="entry name" value="Helical hairpin bin"/>
    <property type="match status" value="1"/>
</dbReference>
<dbReference type="RefSeq" id="XP_022323373.1">
    <property type="nucleotide sequence ID" value="XM_022467665.1"/>
</dbReference>
<comment type="similarity">
    <text evidence="2 9">Belongs to the anion exchanger (TC 2.A.31) family.</text>
</comment>
<evidence type="ECO:0000256" key="9">
    <source>
        <dbReference type="RuleBase" id="RU362035"/>
    </source>
</evidence>
<evidence type="ECO:0000313" key="14">
    <source>
        <dbReference type="RefSeq" id="XP_022323371.1"/>
    </source>
</evidence>
<feature type="region of interest" description="Disordered" evidence="10">
    <location>
        <begin position="1030"/>
        <end position="1049"/>
    </location>
</feature>
<protein>
    <recommendedName>
        <fullName evidence="9">Anion exchange protein</fullName>
    </recommendedName>
</protein>
<feature type="transmembrane region" description="Helical" evidence="9">
    <location>
        <begin position="834"/>
        <end position="858"/>
    </location>
</feature>
<evidence type="ECO:0000256" key="7">
    <source>
        <dbReference type="ARBA" id="ARBA00023065"/>
    </source>
</evidence>
<keyword evidence="5 9" id="KW-0812">Transmembrane</keyword>
<evidence type="ECO:0000256" key="10">
    <source>
        <dbReference type="SAM" id="MobiDB-lite"/>
    </source>
</evidence>
<feature type="transmembrane region" description="Helical" evidence="9">
    <location>
        <begin position="894"/>
        <end position="913"/>
    </location>
</feature>
<dbReference type="Proteomes" id="UP000694844">
    <property type="component" value="Chromosome 3"/>
</dbReference>
<evidence type="ECO:0000259" key="12">
    <source>
        <dbReference type="Pfam" id="PF07565"/>
    </source>
</evidence>
<evidence type="ECO:0000313" key="15">
    <source>
        <dbReference type="RefSeq" id="XP_022323372.1"/>
    </source>
</evidence>